<protein>
    <recommendedName>
        <fullName evidence="3">DUF2188 domain-containing protein</fullName>
    </recommendedName>
</protein>
<gene>
    <name evidence="1" type="ORF">WAX74_08835</name>
</gene>
<evidence type="ECO:0008006" key="3">
    <source>
        <dbReference type="Google" id="ProtNLM"/>
    </source>
</evidence>
<comment type="caution">
    <text evidence="1">The sequence shown here is derived from an EMBL/GenBank/DDBJ whole genome shotgun (WGS) entry which is preliminary data.</text>
</comment>
<dbReference type="EMBL" id="JBAWSY010000005">
    <property type="protein sequence ID" value="MEI4769753.1"/>
    <property type="molecule type" value="Genomic_DNA"/>
</dbReference>
<keyword evidence="2" id="KW-1185">Reference proteome</keyword>
<proteinExistence type="predicted"/>
<dbReference type="Proteomes" id="UP001364890">
    <property type="component" value="Unassembled WGS sequence"/>
</dbReference>
<dbReference type="RefSeq" id="WP_336497307.1">
    <property type="nucleotide sequence ID" value="NZ_JBAWSY010000005.1"/>
</dbReference>
<organism evidence="1 2">
    <name type="scientific">Psychrobacillus mangrovi</name>
    <dbReference type="NCBI Taxonomy" id="3117745"/>
    <lineage>
        <taxon>Bacteria</taxon>
        <taxon>Bacillati</taxon>
        <taxon>Bacillota</taxon>
        <taxon>Bacilli</taxon>
        <taxon>Bacillales</taxon>
        <taxon>Bacillaceae</taxon>
        <taxon>Psychrobacillus</taxon>
    </lineage>
</organism>
<evidence type="ECO:0000313" key="2">
    <source>
        <dbReference type="Proteomes" id="UP001364890"/>
    </source>
</evidence>
<name>A0ABU8F430_9BACI</name>
<accession>A0ABU8F430</accession>
<sequence length="121" mass="13854">MPWNKKDYPDSMKNLDPEVREKAIEIANALLRDDKDEGRAIAIATAQARKAINGDDSDRPTFEVKAREEEWTLRKSGGERAIFVEETKEKLLDKAKPYVNDHNGILEIYQEDGSLDDTLYD</sequence>
<evidence type="ECO:0000313" key="1">
    <source>
        <dbReference type="EMBL" id="MEI4769753.1"/>
    </source>
</evidence>
<reference evidence="1 2" key="1">
    <citation type="submission" date="2024-01" db="EMBL/GenBank/DDBJ databases">
        <title>Seven novel Bacillus-like species.</title>
        <authorList>
            <person name="Liu G."/>
        </authorList>
    </citation>
    <scope>NUCLEOTIDE SEQUENCE [LARGE SCALE GENOMIC DNA]</scope>
    <source>
        <strain evidence="1 2">FJAT-51614</strain>
    </source>
</reference>